<keyword evidence="6" id="KW-1185">Reference proteome</keyword>
<sequence>QGSLGLDLATAVDCILTDSRPVVVESTTRGPILINGETVGGLLVGRSSSAVKGLIVIPGVIDSDYAGIIKIMIQTQFPPIQIPAGSRIAQIVPLPQLTKGMIPRLTEERGAGGFGSTGPAAMLTLSMGTRPEATVTLSNGADSFQLTMLLDTGADITIVS</sequence>
<evidence type="ECO:0000313" key="6">
    <source>
        <dbReference type="Proteomes" id="UP000519115"/>
    </source>
</evidence>
<dbReference type="PANTHER" id="PTHR19422:SF123">
    <property type="entry name" value="RT1 CLASS I, LOCUS CE15"/>
    <property type="match status" value="1"/>
</dbReference>
<dbReference type="EMBL" id="VXAF01002005">
    <property type="protein sequence ID" value="NXJ58746.1"/>
    <property type="molecule type" value="Genomic_DNA"/>
</dbReference>
<feature type="domain" description="Peptidase A2" evidence="4">
    <location>
        <begin position="146"/>
        <end position="160"/>
    </location>
</feature>
<evidence type="ECO:0000313" key="5">
    <source>
        <dbReference type="EMBL" id="NXJ58746.1"/>
    </source>
</evidence>
<dbReference type="PROSITE" id="PS50175">
    <property type="entry name" value="ASP_PROT_RETROV"/>
    <property type="match status" value="1"/>
</dbReference>
<dbReference type="InterPro" id="IPR021109">
    <property type="entry name" value="Peptidase_aspartic_dom_sf"/>
</dbReference>
<dbReference type="SUPFAM" id="SSF51283">
    <property type="entry name" value="dUTPase-like"/>
    <property type="match status" value="1"/>
</dbReference>
<keyword evidence="2" id="KW-0064">Aspartyl protease</keyword>
<proteinExistence type="predicted"/>
<dbReference type="GO" id="GO:0004190">
    <property type="term" value="F:aspartic-type endopeptidase activity"/>
    <property type="evidence" value="ECO:0007669"/>
    <property type="project" value="UniProtKB-KW"/>
</dbReference>
<dbReference type="Proteomes" id="UP000519115">
    <property type="component" value="Unassembled WGS sequence"/>
</dbReference>
<dbReference type="InterPro" id="IPR001969">
    <property type="entry name" value="Aspartic_peptidase_AS"/>
</dbReference>
<protein>
    <submittedName>
        <fullName evidence="5">POK9 protein</fullName>
    </submittedName>
</protein>
<evidence type="ECO:0000259" key="4">
    <source>
        <dbReference type="PROSITE" id="PS50175"/>
    </source>
</evidence>
<name>A0A7L0CI81_9AVES</name>
<dbReference type="InterPro" id="IPR029054">
    <property type="entry name" value="dUTPase-like"/>
</dbReference>
<evidence type="ECO:0000256" key="2">
    <source>
        <dbReference type="ARBA" id="ARBA00022750"/>
    </source>
</evidence>
<feature type="non-terminal residue" evidence="5">
    <location>
        <position position="160"/>
    </location>
</feature>
<organism evidence="5 6">
    <name type="scientific">Spizaetus tyrannus</name>
    <name type="common">black hawk-eagle</name>
    <dbReference type="NCBI Taxonomy" id="252798"/>
    <lineage>
        <taxon>Eukaryota</taxon>
        <taxon>Metazoa</taxon>
        <taxon>Chordata</taxon>
        <taxon>Craniata</taxon>
        <taxon>Vertebrata</taxon>
        <taxon>Euteleostomi</taxon>
        <taxon>Archelosauria</taxon>
        <taxon>Archosauria</taxon>
        <taxon>Dinosauria</taxon>
        <taxon>Saurischia</taxon>
        <taxon>Theropoda</taxon>
        <taxon>Coelurosauria</taxon>
        <taxon>Aves</taxon>
        <taxon>Neognathae</taxon>
        <taxon>Neoaves</taxon>
        <taxon>Telluraves</taxon>
        <taxon>Accipitrimorphae</taxon>
        <taxon>Accipitriformes</taxon>
        <taxon>Accipitridae</taxon>
        <taxon>Accipitrinae</taxon>
        <taxon>Spizaetus</taxon>
    </lineage>
</organism>
<feature type="non-terminal residue" evidence="5">
    <location>
        <position position="1"/>
    </location>
</feature>
<comment type="caution">
    <text evidence="5">The sequence shown here is derived from an EMBL/GenBank/DDBJ whole genome shotgun (WGS) entry which is preliminary data.</text>
</comment>
<dbReference type="PANTHER" id="PTHR19422">
    <property type="entry name" value="GAG RETROVIRAL POLYPROTEIN"/>
    <property type="match status" value="1"/>
</dbReference>
<dbReference type="InterPro" id="IPR051592">
    <property type="entry name" value="HERV-K_Pro_peptidase_A2"/>
</dbReference>
<evidence type="ECO:0000256" key="3">
    <source>
        <dbReference type="ARBA" id="ARBA00022801"/>
    </source>
</evidence>
<dbReference type="GO" id="GO:0006508">
    <property type="term" value="P:proteolysis"/>
    <property type="evidence" value="ECO:0007669"/>
    <property type="project" value="UniProtKB-KW"/>
</dbReference>
<dbReference type="SUPFAM" id="SSF50630">
    <property type="entry name" value="Acid proteases"/>
    <property type="match status" value="1"/>
</dbReference>
<dbReference type="Gene3D" id="2.40.70.10">
    <property type="entry name" value="Acid Proteases"/>
    <property type="match status" value="1"/>
</dbReference>
<keyword evidence="3" id="KW-0378">Hydrolase</keyword>
<accession>A0A7L0CI81</accession>
<gene>
    <name evidence="5" type="primary">Ervk9_1</name>
    <name evidence="5" type="ORF">SPITYR_R13328</name>
</gene>
<dbReference type="Gene3D" id="2.70.40.10">
    <property type="match status" value="1"/>
</dbReference>
<keyword evidence="1" id="KW-0645">Protease</keyword>
<dbReference type="AlphaFoldDB" id="A0A7L0CI81"/>
<dbReference type="Pfam" id="PF00692">
    <property type="entry name" value="dUTPase"/>
    <property type="match status" value="1"/>
</dbReference>
<evidence type="ECO:0000256" key="1">
    <source>
        <dbReference type="ARBA" id="ARBA00022670"/>
    </source>
</evidence>
<dbReference type="InterPro" id="IPR036157">
    <property type="entry name" value="dUTPase-like_sf"/>
</dbReference>
<dbReference type="InterPro" id="IPR001995">
    <property type="entry name" value="Peptidase_A2_cat"/>
</dbReference>
<dbReference type="PROSITE" id="PS00141">
    <property type="entry name" value="ASP_PROTEASE"/>
    <property type="match status" value="1"/>
</dbReference>
<reference evidence="5 6" key="1">
    <citation type="submission" date="2019-09" db="EMBL/GenBank/DDBJ databases">
        <title>Bird 10,000 Genomes (B10K) Project - Family phase.</title>
        <authorList>
            <person name="Zhang G."/>
        </authorList>
    </citation>
    <scope>NUCLEOTIDE SEQUENCE [LARGE SCALE GENOMIC DNA]</scope>
    <source>
        <strain evidence="5">B10K-DU-007-42</strain>
        <tissue evidence="5">Muscle</tissue>
    </source>
</reference>